<proteinExistence type="inferred from homology"/>
<reference evidence="13" key="2">
    <citation type="submission" date="2025-09" db="UniProtKB">
        <authorList>
            <consortium name="Ensembl"/>
        </authorList>
    </citation>
    <scope>IDENTIFICATION</scope>
</reference>
<dbReference type="GO" id="GO:0016020">
    <property type="term" value="C:membrane"/>
    <property type="evidence" value="ECO:0007669"/>
    <property type="project" value="UniProtKB-SubCell"/>
</dbReference>
<dbReference type="GO" id="GO:0016712">
    <property type="term" value="F:oxidoreductase activity, acting on paired donors, with incorporation or reduction of molecular oxygen, reduced flavin or flavoprotein as one donor, and incorporation of one atom of oxygen"/>
    <property type="evidence" value="ECO:0007669"/>
    <property type="project" value="TreeGrafter"/>
</dbReference>
<dbReference type="PROSITE" id="PS00086">
    <property type="entry name" value="CYTOCHROME_P450"/>
    <property type="match status" value="1"/>
</dbReference>
<dbReference type="GeneTree" id="ENSGT00940000153331"/>
<evidence type="ECO:0000256" key="8">
    <source>
        <dbReference type="ARBA" id="ARBA00023033"/>
    </source>
</evidence>
<comment type="similarity">
    <text evidence="3 11">Belongs to the cytochrome P450 family.</text>
</comment>
<dbReference type="AlphaFoldDB" id="A0A8D0C7X7"/>
<dbReference type="PRINTS" id="PR00385">
    <property type="entry name" value="P450"/>
</dbReference>
<comment type="cofactor">
    <cofactor evidence="1 10">
        <name>heme</name>
        <dbReference type="ChEBI" id="CHEBI:30413"/>
    </cofactor>
</comment>
<keyword evidence="7 10" id="KW-0408">Iron</keyword>
<evidence type="ECO:0000256" key="1">
    <source>
        <dbReference type="ARBA" id="ARBA00001971"/>
    </source>
</evidence>
<dbReference type="GO" id="GO:0020037">
    <property type="term" value="F:heme binding"/>
    <property type="evidence" value="ECO:0007669"/>
    <property type="project" value="InterPro"/>
</dbReference>
<name>A0A8D0C7X7_SALMN</name>
<evidence type="ECO:0000256" key="5">
    <source>
        <dbReference type="ARBA" id="ARBA00022723"/>
    </source>
</evidence>
<keyword evidence="14" id="KW-1185">Reference proteome</keyword>
<dbReference type="InterPro" id="IPR001128">
    <property type="entry name" value="Cyt_P450"/>
</dbReference>
<dbReference type="GO" id="GO:0019369">
    <property type="term" value="P:arachidonate metabolic process"/>
    <property type="evidence" value="ECO:0007669"/>
    <property type="project" value="TreeGrafter"/>
</dbReference>
<dbReference type="Proteomes" id="UP000694421">
    <property type="component" value="Unplaced"/>
</dbReference>
<evidence type="ECO:0000313" key="14">
    <source>
        <dbReference type="Proteomes" id="UP000694421"/>
    </source>
</evidence>
<evidence type="ECO:0000313" key="13">
    <source>
        <dbReference type="Ensembl" id="ENSSMRP00000018685.1"/>
    </source>
</evidence>
<evidence type="ECO:0000256" key="3">
    <source>
        <dbReference type="ARBA" id="ARBA00010617"/>
    </source>
</evidence>
<evidence type="ECO:0000256" key="11">
    <source>
        <dbReference type="RuleBase" id="RU000461"/>
    </source>
</evidence>
<dbReference type="GO" id="GO:0006805">
    <property type="term" value="P:xenobiotic metabolic process"/>
    <property type="evidence" value="ECO:0007669"/>
    <property type="project" value="TreeGrafter"/>
</dbReference>
<evidence type="ECO:0000256" key="12">
    <source>
        <dbReference type="SAM" id="Phobius"/>
    </source>
</evidence>
<keyword evidence="8 11" id="KW-0503">Monooxygenase</keyword>
<reference evidence="13" key="1">
    <citation type="submission" date="2025-08" db="UniProtKB">
        <authorList>
            <consortium name="Ensembl"/>
        </authorList>
    </citation>
    <scope>IDENTIFICATION</scope>
</reference>
<feature type="transmembrane region" description="Helical" evidence="12">
    <location>
        <begin position="12"/>
        <end position="32"/>
    </location>
</feature>
<dbReference type="Ensembl" id="ENSSMRT00000021891.1">
    <property type="protein sequence ID" value="ENSSMRP00000018685.1"/>
    <property type="gene ID" value="ENSSMRG00000014134.1"/>
</dbReference>
<comment type="subcellular location">
    <subcellularLocation>
        <location evidence="2">Membrane</location>
    </subcellularLocation>
</comment>
<dbReference type="GO" id="GO:0005737">
    <property type="term" value="C:cytoplasm"/>
    <property type="evidence" value="ECO:0007669"/>
    <property type="project" value="TreeGrafter"/>
</dbReference>
<keyword evidence="12" id="KW-0812">Transmembrane</keyword>
<dbReference type="Gene3D" id="1.10.630.10">
    <property type="entry name" value="Cytochrome P450"/>
    <property type="match status" value="1"/>
</dbReference>
<dbReference type="SUPFAM" id="SSF48264">
    <property type="entry name" value="Cytochrome P450"/>
    <property type="match status" value="1"/>
</dbReference>
<dbReference type="InterPro" id="IPR050182">
    <property type="entry name" value="Cytochrome_P450_fam2"/>
</dbReference>
<evidence type="ECO:0000256" key="9">
    <source>
        <dbReference type="ARBA" id="ARBA00023136"/>
    </source>
</evidence>
<keyword evidence="12" id="KW-1133">Transmembrane helix</keyword>
<dbReference type="PRINTS" id="PR00463">
    <property type="entry name" value="EP450I"/>
</dbReference>
<dbReference type="FunFam" id="1.10.630.10:FF:000004">
    <property type="entry name" value="cytochrome P450 2D15 isoform X1"/>
    <property type="match status" value="1"/>
</dbReference>
<evidence type="ECO:0000256" key="6">
    <source>
        <dbReference type="ARBA" id="ARBA00023002"/>
    </source>
</evidence>
<accession>A0A8D0C7X7</accession>
<dbReference type="InterPro" id="IPR036396">
    <property type="entry name" value="Cyt_P450_sf"/>
</dbReference>
<evidence type="ECO:0008006" key="15">
    <source>
        <dbReference type="Google" id="ProtNLM"/>
    </source>
</evidence>
<keyword evidence="4 10" id="KW-0349">Heme</keyword>
<dbReference type="InterPro" id="IPR017972">
    <property type="entry name" value="Cyt_P450_CS"/>
</dbReference>
<feature type="binding site" description="axial binding residue" evidence="10">
    <location>
        <position position="405"/>
    </location>
    <ligand>
        <name>heme</name>
        <dbReference type="ChEBI" id="CHEBI:30413"/>
    </ligand>
    <ligandPart>
        <name>Fe</name>
        <dbReference type="ChEBI" id="CHEBI:18248"/>
    </ligandPart>
</feature>
<dbReference type="InterPro" id="IPR002401">
    <property type="entry name" value="Cyt_P450_E_grp-I"/>
</dbReference>
<organism evidence="13 14">
    <name type="scientific">Salvator merianae</name>
    <name type="common">Argentine black and white tegu</name>
    <name type="synonym">Tupinambis merianae</name>
    <dbReference type="NCBI Taxonomy" id="96440"/>
    <lineage>
        <taxon>Eukaryota</taxon>
        <taxon>Metazoa</taxon>
        <taxon>Chordata</taxon>
        <taxon>Craniata</taxon>
        <taxon>Vertebrata</taxon>
        <taxon>Euteleostomi</taxon>
        <taxon>Lepidosauria</taxon>
        <taxon>Squamata</taxon>
        <taxon>Bifurcata</taxon>
        <taxon>Unidentata</taxon>
        <taxon>Episquamata</taxon>
        <taxon>Laterata</taxon>
        <taxon>Teiioidea</taxon>
        <taxon>Teiidae</taxon>
        <taxon>Salvator</taxon>
    </lineage>
</organism>
<evidence type="ECO:0000256" key="4">
    <source>
        <dbReference type="ARBA" id="ARBA00022617"/>
    </source>
</evidence>
<dbReference type="Pfam" id="PF00067">
    <property type="entry name" value="p450"/>
    <property type="match status" value="2"/>
</dbReference>
<dbReference type="PANTHER" id="PTHR24300">
    <property type="entry name" value="CYTOCHROME P450 508A4-RELATED"/>
    <property type="match status" value="1"/>
</dbReference>
<keyword evidence="9 12" id="KW-0472">Membrane</keyword>
<keyword evidence="6 11" id="KW-0560">Oxidoreductase</keyword>
<evidence type="ECO:0000256" key="7">
    <source>
        <dbReference type="ARBA" id="ARBA00023004"/>
    </source>
</evidence>
<protein>
    <recommendedName>
        <fullName evidence="15">Cytochrome P450</fullName>
    </recommendedName>
</protein>
<evidence type="ECO:0000256" key="10">
    <source>
        <dbReference type="PIRSR" id="PIRSR602401-1"/>
    </source>
</evidence>
<dbReference type="PANTHER" id="PTHR24300:SF1">
    <property type="entry name" value="CYTOCHROME P450 2D6-RELATED"/>
    <property type="match status" value="1"/>
</dbReference>
<keyword evidence="5 10" id="KW-0479">Metal-binding</keyword>
<sequence length="459" mass="52921">MDLHLQLFPAAMAAWKQFSVLGIFLMCFLLLCDFMKRRRSWNRYPPGPASFPFIGTMLQIDHNNPHLSFTQLCKKYGNIFSLQNCWNNVVVLNGFKVIKEALVDKSEDFADRPFFAVYTQMLPCSHFLCFSGRPFDPHHLLNNAVSNIICSITFGKCSLYKEQNFQTLLNLLEESKKEESGFLTQLLHAIPALLFIPGIMQKAFRHQKELFGLLCDLVKMHKETWLPSCKRGIVDAYLEEVEKRKNDENSSFSEENLTLIIGDLFAAGTETTTSTLRWGLLYMVLHSNVQSKVQEEIDKVIGKNRPPKMEDQAKMPYTRAVIHEIQRVGDIVPLGLPHMTYRDTEVQGFFIPKGTTIVPNLSSVLKDEAMWEKPHHFHPEHFLDDKGQFAKQTGFMPFSAGRRACPGEQLARTELFLFFSRLLQHFTFRIPENHPRPSNDGYFALTRTPYTYQIQALLR</sequence>
<evidence type="ECO:0000256" key="2">
    <source>
        <dbReference type="ARBA" id="ARBA00004370"/>
    </source>
</evidence>
<dbReference type="GO" id="GO:0005506">
    <property type="term" value="F:iron ion binding"/>
    <property type="evidence" value="ECO:0007669"/>
    <property type="project" value="InterPro"/>
</dbReference>